<keyword evidence="2" id="KW-0732">Signal</keyword>
<protein>
    <submittedName>
        <fullName evidence="3">Phosphate/phosphite/phosphonate ABC transporter substrate-binding protein</fullName>
    </submittedName>
</protein>
<dbReference type="NCBIfam" id="TIGR01098">
    <property type="entry name" value="3A0109s03R"/>
    <property type="match status" value="1"/>
</dbReference>
<accession>A0ABV0JHC6</accession>
<evidence type="ECO:0000256" key="2">
    <source>
        <dbReference type="ARBA" id="ARBA00022729"/>
    </source>
</evidence>
<gene>
    <name evidence="3" type="primary">phnD</name>
    <name evidence="3" type="ORF">NC998_28765</name>
</gene>
<dbReference type="InterPro" id="IPR005770">
    <property type="entry name" value="PhnD"/>
</dbReference>
<reference evidence="3 4" key="1">
    <citation type="submission" date="2022-04" db="EMBL/GenBank/DDBJ databases">
        <title>Positive selection, recombination, and allopatry shape intraspecific diversity of widespread and dominant cyanobacteria.</title>
        <authorList>
            <person name="Wei J."/>
            <person name="Shu W."/>
            <person name="Hu C."/>
        </authorList>
    </citation>
    <scope>NUCLEOTIDE SEQUENCE [LARGE SCALE GENOMIC DNA]</scope>
    <source>
        <strain evidence="3 4">GB2-A4</strain>
    </source>
</reference>
<dbReference type="Pfam" id="PF12974">
    <property type="entry name" value="Phosphonate-bd"/>
    <property type="match status" value="1"/>
</dbReference>
<dbReference type="PANTHER" id="PTHR35841">
    <property type="entry name" value="PHOSPHONATES-BINDING PERIPLASMIC PROTEIN"/>
    <property type="match status" value="1"/>
</dbReference>
<comment type="similarity">
    <text evidence="1">Belongs to the phosphate/phosphite/phosphonate binding protein family.</text>
</comment>
<dbReference type="EMBL" id="JAMPKM010000061">
    <property type="protein sequence ID" value="MEP0821044.1"/>
    <property type="molecule type" value="Genomic_DNA"/>
</dbReference>
<dbReference type="PROSITE" id="PS51257">
    <property type="entry name" value="PROKAR_LIPOPROTEIN"/>
    <property type="match status" value="1"/>
</dbReference>
<proteinExistence type="inferred from homology"/>
<name>A0ABV0JHC6_9CYAN</name>
<dbReference type="PANTHER" id="PTHR35841:SF1">
    <property type="entry name" value="PHOSPHONATES-BINDING PERIPLASMIC PROTEIN"/>
    <property type="match status" value="1"/>
</dbReference>
<dbReference type="Gene3D" id="3.40.190.10">
    <property type="entry name" value="Periplasmic binding protein-like II"/>
    <property type="match status" value="2"/>
</dbReference>
<dbReference type="RefSeq" id="WP_190431024.1">
    <property type="nucleotide sequence ID" value="NZ_JAMPKM010000061.1"/>
</dbReference>
<evidence type="ECO:0000256" key="1">
    <source>
        <dbReference type="ARBA" id="ARBA00007162"/>
    </source>
</evidence>
<sequence>MKRRHFLCTSLLAVAGCTTATRTSTKQTSTLKTISQPEKLRFAVSDVKGLEDLQKDYGALQTLLEEILEKKIEFFPVESYIAAASALQLNQVDLVFTGPSEYVVMRARTKAIPIVAIERQKYYCVIATQLGSGIQSVAELKGGQTIALWDVGSTSGHLGPTKLLIDAGLDPKTDLKIQFLGKQGLPALQKGTVAAWGGSVSRYDKFLKSNGLSEKDFPILAKGPTLPADPFVASSQLDPAFVEQIQQRLLQNQNRILKAIAPADGNKFEGARMVQVNDTDYNMIRDVYKAIGQGNSVS</sequence>
<dbReference type="SUPFAM" id="SSF53850">
    <property type="entry name" value="Periplasmic binding protein-like II"/>
    <property type="match status" value="1"/>
</dbReference>
<keyword evidence="4" id="KW-1185">Reference proteome</keyword>
<organism evidence="3 4">
    <name type="scientific">Trichocoleus desertorum GB2-A4</name>
    <dbReference type="NCBI Taxonomy" id="2933944"/>
    <lineage>
        <taxon>Bacteria</taxon>
        <taxon>Bacillati</taxon>
        <taxon>Cyanobacteriota</taxon>
        <taxon>Cyanophyceae</taxon>
        <taxon>Leptolyngbyales</taxon>
        <taxon>Trichocoleusaceae</taxon>
        <taxon>Trichocoleus</taxon>
    </lineage>
</organism>
<evidence type="ECO:0000313" key="4">
    <source>
        <dbReference type="Proteomes" id="UP001464891"/>
    </source>
</evidence>
<evidence type="ECO:0000313" key="3">
    <source>
        <dbReference type="EMBL" id="MEP0821044.1"/>
    </source>
</evidence>
<comment type="caution">
    <text evidence="3">The sequence shown here is derived from an EMBL/GenBank/DDBJ whole genome shotgun (WGS) entry which is preliminary data.</text>
</comment>
<dbReference type="Proteomes" id="UP001464891">
    <property type="component" value="Unassembled WGS sequence"/>
</dbReference>